<evidence type="ECO:0000259" key="1">
    <source>
        <dbReference type="PROSITE" id="PS50004"/>
    </source>
</evidence>
<comment type="caution">
    <text evidence="2">The sequence shown here is derived from an EMBL/GenBank/DDBJ whole genome shotgun (WGS) entry which is preliminary data.</text>
</comment>
<dbReference type="InterPro" id="IPR000008">
    <property type="entry name" value="C2_dom"/>
</dbReference>
<reference evidence="2" key="2">
    <citation type="journal article" date="2024" name="Plant">
        <title>Genomic evolution and insights into agronomic trait innovations of Sesamum species.</title>
        <authorList>
            <person name="Miao H."/>
            <person name="Wang L."/>
            <person name="Qu L."/>
            <person name="Liu H."/>
            <person name="Sun Y."/>
            <person name="Le M."/>
            <person name="Wang Q."/>
            <person name="Wei S."/>
            <person name="Zheng Y."/>
            <person name="Lin W."/>
            <person name="Duan Y."/>
            <person name="Cao H."/>
            <person name="Xiong S."/>
            <person name="Wang X."/>
            <person name="Wei L."/>
            <person name="Li C."/>
            <person name="Ma Q."/>
            <person name="Ju M."/>
            <person name="Zhao R."/>
            <person name="Li G."/>
            <person name="Mu C."/>
            <person name="Tian Q."/>
            <person name="Mei H."/>
            <person name="Zhang T."/>
            <person name="Gao T."/>
            <person name="Zhang H."/>
        </authorList>
    </citation>
    <scope>NUCLEOTIDE SEQUENCE</scope>
    <source>
        <strain evidence="2">G02</strain>
    </source>
</reference>
<organism evidence="2">
    <name type="scientific">Sesamum radiatum</name>
    <name type="common">Black benniseed</name>
    <dbReference type="NCBI Taxonomy" id="300843"/>
    <lineage>
        <taxon>Eukaryota</taxon>
        <taxon>Viridiplantae</taxon>
        <taxon>Streptophyta</taxon>
        <taxon>Embryophyta</taxon>
        <taxon>Tracheophyta</taxon>
        <taxon>Spermatophyta</taxon>
        <taxon>Magnoliopsida</taxon>
        <taxon>eudicotyledons</taxon>
        <taxon>Gunneridae</taxon>
        <taxon>Pentapetalae</taxon>
        <taxon>asterids</taxon>
        <taxon>lamiids</taxon>
        <taxon>Lamiales</taxon>
        <taxon>Pedaliaceae</taxon>
        <taxon>Sesamum</taxon>
    </lineage>
</organism>
<dbReference type="Gene3D" id="2.60.40.150">
    <property type="entry name" value="C2 domain"/>
    <property type="match status" value="1"/>
</dbReference>
<dbReference type="InterPro" id="IPR047259">
    <property type="entry name" value="QUIRKY-like"/>
</dbReference>
<dbReference type="PROSITE" id="PS50004">
    <property type="entry name" value="C2"/>
    <property type="match status" value="1"/>
</dbReference>
<sequence length="118" mass="13395">MDLPVMDVSGSLDPYVEVKVGNYKGVTKHFEKNQSPVWDRVFAFSKERLQSSLIEITVKDKDISKDDFVGKITFEVSEVPQRVPPDSPLAPQWFKLVTRKESYSRKGTLCLQLDGDTS</sequence>
<dbReference type="AlphaFoldDB" id="A0AAW2M5R3"/>
<name>A0AAW2M5R3_SESRA</name>
<dbReference type="Pfam" id="PF00168">
    <property type="entry name" value="C2"/>
    <property type="match status" value="1"/>
</dbReference>
<proteinExistence type="predicted"/>
<dbReference type="PANTHER" id="PTHR31425:SF22">
    <property type="entry name" value="MULTIPLE C2 DOMAIN AND TRANSMEMBRANE REGION PROTEIN 6"/>
    <property type="match status" value="1"/>
</dbReference>
<dbReference type="InterPro" id="IPR035892">
    <property type="entry name" value="C2_domain_sf"/>
</dbReference>
<feature type="domain" description="C2" evidence="1">
    <location>
        <begin position="1"/>
        <end position="94"/>
    </location>
</feature>
<evidence type="ECO:0000313" key="2">
    <source>
        <dbReference type="EMBL" id="KAL0326373.1"/>
    </source>
</evidence>
<protein>
    <submittedName>
        <fullName evidence="2">FT-interacting protein 7</fullName>
    </submittedName>
</protein>
<reference evidence="2" key="1">
    <citation type="submission" date="2020-06" db="EMBL/GenBank/DDBJ databases">
        <authorList>
            <person name="Li T."/>
            <person name="Hu X."/>
            <person name="Zhang T."/>
            <person name="Song X."/>
            <person name="Zhang H."/>
            <person name="Dai N."/>
            <person name="Sheng W."/>
            <person name="Hou X."/>
            <person name="Wei L."/>
        </authorList>
    </citation>
    <scope>NUCLEOTIDE SEQUENCE</scope>
    <source>
        <strain evidence="2">G02</strain>
        <tissue evidence="2">Leaf</tissue>
    </source>
</reference>
<accession>A0AAW2M5R3</accession>
<dbReference type="EMBL" id="JACGWJ010000023">
    <property type="protein sequence ID" value="KAL0326373.1"/>
    <property type="molecule type" value="Genomic_DNA"/>
</dbReference>
<gene>
    <name evidence="2" type="ORF">Sradi_5206600</name>
</gene>
<dbReference type="SUPFAM" id="SSF49562">
    <property type="entry name" value="C2 domain (Calcium/lipid-binding domain, CaLB)"/>
    <property type="match status" value="1"/>
</dbReference>
<dbReference type="SMART" id="SM00239">
    <property type="entry name" value="C2"/>
    <property type="match status" value="1"/>
</dbReference>
<dbReference type="PANTHER" id="PTHR31425">
    <property type="entry name" value="PHOSPHORIBOSYLANTHRANILATE TRANSFERASE ISOFORM 1"/>
    <property type="match status" value="1"/>
</dbReference>